<evidence type="ECO:0000256" key="1">
    <source>
        <dbReference type="SAM" id="Phobius"/>
    </source>
</evidence>
<name>A0A844G1T4_9BACT</name>
<gene>
    <name evidence="2" type="ORF">FYJ85_11485</name>
</gene>
<reference evidence="2 3" key="1">
    <citation type="submission" date="2019-08" db="EMBL/GenBank/DDBJ databases">
        <title>In-depth cultivation of the pig gut microbiome towards novel bacterial diversity and tailored functional studies.</title>
        <authorList>
            <person name="Wylensek D."/>
            <person name="Hitch T.C.A."/>
            <person name="Clavel T."/>
        </authorList>
    </citation>
    <scope>NUCLEOTIDE SEQUENCE [LARGE SCALE GENOMIC DNA]</scope>
    <source>
        <strain evidence="2 3">BBE-744-WT-12</strain>
    </source>
</reference>
<keyword evidence="1" id="KW-1133">Transmembrane helix</keyword>
<accession>A0A844G1T4</accession>
<dbReference type="AlphaFoldDB" id="A0A844G1T4"/>
<organism evidence="2 3">
    <name type="scientific">Victivallis lenta</name>
    <dbReference type="NCBI Taxonomy" id="2606640"/>
    <lineage>
        <taxon>Bacteria</taxon>
        <taxon>Pseudomonadati</taxon>
        <taxon>Lentisphaerota</taxon>
        <taxon>Lentisphaeria</taxon>
        <taxon>Victivallales</taxon>
        <taxon>Victivallaceae</taxon>
        <taxon>Victivallis</taxon>
    </lineage>
</organism>
<keyword evidence="1" id="KW-0812">Transmembrane</keyword>
<protein>
    <submittedName>
        <fullName evidence="2">Uncharacterized protein</fullName>
    </submittedName>
</protein>
<comment type="caution">
    <text evidence="2">The sequence shown here is derived from an EMBL/GenBank/DDBJ whole genome shotgun (WGS) entry which is preliminary data.</text>
</comment>
<dbReference type="Proteomes" id="UP000435649">
    <property type="component" value="Unassembled WGS sequence"/>
</dbReference>
<feature type="transmembrane region" description="Helical" evidence="1">
    <location>
        <begin position="15"/>
        <end position="41"/>
    </location>
</feature>
<proteinExistence type="predicted"/>
<keyword evidence="3" id="KW-1185">Reference proteome</keyword>
<evidence type="ECO:0000313" key="3">
    <source>
        <dbReference type="Proteomes" id="UP000435649"/>
    </source>
</evidence>
<dbReference type="RefSeq" id="WP_154418679.1">
    <property type="nucleotide sequence ID" value="NZ_VUNS01000011.1"/>
</dbReference>
<keyword evidence="1" id="KW-0472">Membrane</keyword>
<sequence>MAKKTETDGKRKKRLWIILLPVLGVFAALFVAAFWIAALLFGGEPQLPVEPLRPEDFKLISKLTARFSNEFLNGKPEESELVLTPGEIASLIRVSDNGALLRMFGGGSGGGKTKNYDARFENGRFEILSPVRTGLTWLRGGVIMVDMSVRPEKDGDELTLDISRIKAGSIALPGFLVDRMRRQSLEEARNLEEYRLFDRCVKSLRIDEENNLRIVYRPAELLKLMPPKVQQFQQMMRRGR</sequence>
<dbReference type="EMBL" id="VUNS01000011">
    <property type="protein sequence ID" value="MST97660.1"/>
    <property type="molecule type" value="Genomic_DNA"/>
</dbReference>
<evidence type="ECO:0000313" key="2">
    <source>
        <dbReference type="EMBL" id="MST97660.1"/>
    </source>
</evidence>